<keyword evidence="1" id="KW-0812">Transmembrane</keyword>
<feature type="transmembrane region" description="Helical" evidence="1">
    <location>
        <begin position="17"/>
        <end position="35"/>
    </location>
</feature>
<dbReference type="EMBL" id="VSSQ01113690">
    <property type="protein sequence ID" value="MPN49960.1"/>
    <property type="molecule type" value="Genomic_DNA"/>
</dbReference>
<proteinExistence type="predicted"/>
<comment type="caution">
    <text evidence="2">The sequence shown here is derived from an EMBL/GenBank/DDBJ whole genome shotgun (WGS) entry which is preliminary data.</text>
</comment>
<evidence type="ECO:0000313" key="2">
    <source>
        <dbReference type="EMBL" id="MPN49960.1"/>
    </source>
</evidence>
<name>A0A645IFS3_9ZZZZ</name>
<accession>A0A645IFS3</accession>
<gene>
    <name evidence="2" type="ORF">SDC9_197584</name>
</gene>
<sequence length="81" mass="8876">MVGALIGGITGIRCNDIAYVLVIIWAYAGILIRHVSEQGYALQYPSVFYTALFCIAFLLMTLVYIRVKAVQAKQNAGPDHA</sequence>
<organism evidence="2">
    <name type="scientific">bioreactor metagenome</name>
    <dbReference type="NCBI Taxonomy" id="1076179"/>
    <lineage>
        <taxon>unclassified sequences</taxon>
        <taxon>metagenomes</taxon>
        <taxon>ecological metagenomes</taxon>
    </lineage>
</organism>
<dbReference type="AlphaFoldDB" id="A0A645IFS3"/>
<keyword evidence="1" id="KW-0472">Membrane</keyword>
<keyword evidence="1" id="KW-1133">Transmembrane helix</keyword>
<evidence type="ECO:0000256" key="1">
    <source>
        <dbReference type="SAM" id="Phobius"/>
    </source>
</evidence>
<feature type="transmembrane region" description="Helical" evidence="1">
    <location>
        <begin position="47"/>
        <end position="65"/>
    </location>
</feature>
<reference evidence="2" key="1">
    <citation type="submission" date="2019-08" db="EMBL/GenBank/DDBJ databases">
        <authorList>
            <person name="Kucharzyk K."/>
            <person name="Murdoch R.W."/>
            <person name="Higgins S."/>
            <person name="Loffler F."/>
        </authorList>
    </citation>
    <scope>NUCLEOTIDE SEQUENCE</scope>
</reference>
<protein>
    <submittedName>
        <fullName evidence="2">Uncharacterized protein</fullName>
    </submittedName>
</protein>